<dbReference type="HOGENOM" id="CLU_082499_2_0_1"/>
<name>A0A0C9Y842_9AGAM</name>
<reference evidence="4" key="2">
    <citation type="submission" date="2015-01" db="EMBL/GenBank/DDBJ databases">
        <title>Evolutionary Origins and Diversification of the Mycorrhizal Mutualists.</title>
        <authorList>
            <consortium name="DOE Joint Genome Institute"/>
            <consortium name="Mycorrhizal Genomics Consortium"/>
            <person name="Kohler A."/>
            <person name="Kuo A."/>
            <person name="Nagy L.G."/>
            <person name="Floudas D."/>
            <person name="Copeland A."/>
            <person name="Barry K.W."/>
            <person name="Cichocki N."/>
            <person name="Veneault-Fourrey C."/>
            <person name="LaButti K."/>
            <person name="Lindquist E.A."/>
            <person name="Lipzen A."/>
            <person name="Lundell T."/>
            <person name="Morin E."/>
            <person name="Murat C."/>
            <person name="Riley R."/>
            <person name="Ohm R."/>
            <person name="Sun H."/>
            <person name="Tunlid A."/>
            <person name="Henrissat B."/>
            <person name="Grigoriev I.V."/>
            <person name="Hibbett D.S."/>
            <person name="Martin F."/>
        </authorList>
    </citation>
    <scope>NUCLEOTIDE SEQUENCE [LARGE SCALE GENOMIC DNA]</scope>
    <source>
        <strain evidence="4">441</strain>
    </source>
</reference>
<dbReference type="Proteomes" id="UP000054018">
    <property type="component" value="Unassembled WGS sequence"/>
</dbReference>
<proteinExistence type="predicted"/>
<dbReference type="InterPro" id="IPR024752">
    <property type="entry name" value="Myb/SANT-like_dom"/>
</dbReference>
<dbReference type="Pfam" id="PF12776">
    <property type="entry name" value="Myb_DNA-bind_3"/>
    <property type="match status" value="1"/>
</dbReference>
<organism evidence="3 4">
    <name type="scientific">Pisolithus microcarpus 441</name>
    <dbReference type="NCBI Taxonomy" id="765257"/>
    <lineage>
        <taxon>Eukaryota</taxon>
        <taxon>Fungi</taxon>
        <taxon>Dikarya</taxon>
        <taxon>Basidiomycota</taxon>
        <taxon>Agaricomycotina</taxon>
        <taxon>Agaricomycetes</taxon>
        <taxon>Agaricomycetidae</taxon>
        <taxon>Boletales</taxon>
        <taxon>Sclerodermatineae</taxon>
        <taxon>Pisolithaceae</taxon>
        <taxon>Pisolithus</taxon>
    </lineage>
</organism>
<dbReference type="PANTHER" id="PTHR46929:SF3">
    <property type="entry name" value="MYB_SANT-LIKE DOMAIN-CONTAINING PROTEIN"/>
    <property type="match status" value="1"/>
</dbReference>
<dbReference type="PROSITE" id="PS50090">
    <property type="entry name" value="MYB_LIKE"/>
    <property type="match status" value="1"/>
</dbReference>
<dbReference type="PANTHER" id="PTHR46929">
    <property type="entry name" value="EXPRESSED PROTEIN"/>
    <property type="match status" value="1"/>
</dbReference>
<evidence type="ECO:0000256" key="1">
    <source>
        <dbReference type="SAM" id="MobiDB-lite"/>
    </source>
</evidence>
<dbReference type="Gene3D" id="1.10.10.60">
    <property type="entry name" value="Homeodomain-like"/>
    <property type="match status" value="1"/>
</dbReference>
<dbReference type="EMBL" id="KN833758">
    <property type="protein sequence ID" value="KIK20855.1"/>
    <property type="molecule type" value="Genomic_DNA"/>
</dbReference>
<dbReference type="AlphaFoldDB" id="A0A0C9Y842"/>
<evidence type="ECO:0000313" key="3">
    <source>
        <dbReference type="EMBL" id="KIK20855.1"/>
    </source>
</evidence>
<protein>
    <recommendedName>
        <fullName evidence="2">Myb-like domain-containing protein</fullName>
    </recommendedName>
</protein>
<gene>
    <name evidence="3" type="ORF">PISMIDRAFT_105088</name>
</gene>
<keyword evidence="4" id="KW-1185">Reference proteome</keyword>
<evidence type="ECO:0000259" key="2">
    <source>
        <dbReference type="PROSITE" id="PS50090"/>
    </source>
</evidence>
<reference evidence="3 4" key="1">
    <citation type="submission" date="2014-04" db="EMBL/GenBank/DDBJ databases">
        <authorList>
            <consortium name="DOE Joint Genome Institute"/>
            <person name="Kuo A."/>
            <person name="Kohler A."/>
            <person name="Costa M.D."/>
            <person name="Nagy L.G."/>
            <person name="Floudas D."/>
            <person name="Copeland A."/>
            <person name="Barry K.W."/>
            <person name="Cichocki N."/>
            <person name="Veneault-Fourrey C."/>
            <person name="LaButti K."/>
            <person name="Lindquist E.A."/>
            <person name="Lipzen A."/>
            <person name="Lundell T."/>
            <person name="Morin E."/>
            <person name="Murat C."/>
            <person name="Sun H."/>
            <person name="Tunlid A."/>
            <person name="Henrissat B."/>
            <person name="Grigoriev I.V."/>
            <person name="Hibbett D.S."/>
            <person name="Martin F."/>
            <person name="Nordberg H.P."/>
            <person name="Cantor M.N."/>
            <person name="Hua S.X."/>
        </authorList>
    </citation>
    <scope>NUCLEOTIDE SEQUENCE [LARGE SCALE GENOMIC DNA]</scope>
    <source>
        <strain evidence="3 4">441</strain>
    </source>
</reference>
<dbReference type="STRING" id="765257.A0A0C9Y842"/>
<accession>A0A0C9Y842</accession>
<feature type="domain" description="Myb-like" evidence="2">
    <location>
        <begin position="25"/>
        <end position="85"/>
    </location>
</feature>
<dbReference type="OrthoDB" id="2688093at2759"/>
<feature type="non-terminal residue" evidence="3">
    <location>
        <position position="154"/>
    </location>
</feature>
<dbReference type="InterPro" id="IPR001005">
    <property type="entry name" value="SANT/Myb"/>
</dbReference>
<sequence length="154" mass="16942">MPRISAQSPTKRTSPSSQAGGVQVSWSEADTITLLDLVVAHKASAGEGLNFKATFWNTAAAHLGNPSKGAPKTAKACKDKWKRLRKTYDAVDQLCSRSGFAYSLKSGANIGIENEQLWNAFVRQYKDAAPFRNKGWLYYDKMKEIMPSKAKGLN</sequence>
<feature type="region of interest" description="Disordered" evidence="1">
    <location>
        <begin position="1"/>
        <end position="22"/>
    </location>
</feature>
<evidence type="ECO:0000313" key="4">
    <source>
        <dbReference type="Proteomes" id="UP000054018"/>
    </source>
</evidence>